<organism evidence="1 2">
    <name type="scientific">Tremella mesenterica</name>
    <name type="common">Jelly fungus</name>
    <dbReference type="NCBI Taxonomy" id="5217"/>
    <lineage>
        <taxon>Eukaryota</taxon>
        <taxon>Fungi</taxon>
        <taxon>Dikarya</taxon>
        <taxon>Basidiomycota</taxon>
        <taxon>Agaricomycotina</taxon>
        <taxon>Tremellomycetes</taxon>
        <taxon>Tremellales</taxon>
        <taxon>Tremellaceae</taxon>
        <taxon>Tremella</taxon>
    </lineage>
</organism>
<name>A0A4Q1BE08_TREME</name>
<gene>
    <name evidence="1" type="ORF">M231_06177</name>
</gene>
<reference evidence="1 2" key="1">
    <citation type="submission" date="2016-06" db="EMBL/GenBank/DDBJ databases">
        <title>Evolution of pathogenesis and genome organization in the Tremellales.</title>
        <authorList>
            <person name="Cuomo C."/>
            <person name="Litvintseva A."/>
            <person name="Heitman J."/>
            <person name="Chen Y."/>
            <person name="Sun S."/>
            <person name="Springer D."/>
            <person name="Dromer F."/>
            <person name="Young S."/>
            <person name="Zeng Q."/>
            <person name="Chapman S."/>
            <person name="Gujja S."/>
            <person name="Saif S."/>
            <person name="Birren B."/>
        </authorList>
    </citation>
    <scope>NUCLEOTIDE SEQUENCE [LARGE SCALE GENOMIC DNA]</scope>
    <source>
        <strain evidence="1 2">ATCC 28783</strain>
    </source>
</reference>
<proteinExistence type="predicted"/>
<evidence type="ECO:0000313" key="1">
    <source>
        <dbReference type="EMBL" id="RXK36567.1"/>
    </source>
</evidence>
<accession>A0A4Q1BE08</accession>
<comment type="caution">
    <text evidence="1">The sequence shown here is derived from an EMBL/GenBank/DDBJ whole genome shotgun (WGS) entry which is preliminary data.</text>
</comment>
<dbReference type="Proteomes" id="UP000289152">
    <property type="component" value="Unassembled WGS sequence"/>
</dbReference>
<evidence type="ECO:0000313" key="2">
    <source>
        <dbReference type="Proteomes" id="UP000289152"/>
    </source>
</evidence>
<dbReference type="InParanoid" id="A0A4Q1BE08"/>
<sequence>MGRRGEEERMDIDVIGERGEKGSTDHRLWGDTEVNVISFEILEGESQTPLSFQYVKTQSLAITLSHGTKQQSSEHTDQSSKLVKLSEIFLTRYDTKLRPGPTRFGIPSHPVEEVLFFAGILIKQVKQTVRSIESHVRLSFPPTQATYEAVETQRERFEEASGVLTNQLAKMKHGLSAFLERINSPTTRITQACAIQEEQANGIVWDLRSLLLQVEHAGAQVVPGFVPSLPLREPPADAPPPMDLQALVYLTNVITKVSGSPVDEIDSLD</sequence>
<keyword evidence="2" id="KW-1185">Reference proteome</keyword>
<dbReference type="AlphaFoldDB" id="A0A4Q1BE08"/>
<protein>
    <submittedName>
        <fullName evidence="1">Uncharacterized protein</fullName>
    </submittedName>
</protein>
<dbReference type="EMBL" id="SDIL01000093">
    <property type="protein sequence ID" value="RXK36567.1"/>
    <property type="molecule type" value="Genomic_DNA"/>
</dbReference>
<dbReference type="VEuPathDB" id="FungiDB:TREMEDRAFT_58363"/>